<comment type="subunit">
    <text evidence="4">Interacts with 100S ribosomes.</text>
</comment>
<dbReference type="InterPro" id="IPR036567">
    <property type="entry name" value="RHF-like"/>
</dbReference>
<keyword evidence="1 4" id="KW-0810">Translation regulation</keyword>
<sequence length="198" mass="21913">MNLTVKGKNLDVGTALRTHIEENLDSIFGKYFGNPIEANVTLSKQVHLFSAQISVHVGRGILLQSEAEADQAYVAYDKAADHLSTRLRRYKRRLRDHHRAATDSRRAAQYILPADGHGEGGALEPALDAAPMIIAEMQTDIPALTVSEAVMRLDLSDQKAMMFLNRAHGGLNMVYRRNDGNIGWVDPRIQSEASARHA</sequence>
<dbReference type="EMBL" id="JAXCLW010000001">
    <property type="protein sequence ID" value="MDY0881773.1"/>
    <property type="molecule type" value="Genomic_DNA"/>
</dbReference>
<evidence type="ECO:0000313" key="6">
    <source>
        <dbReference type="EMBL" id="MDY0881773.1"/>
    </source>
</evidence>
<comment type="similarity">
    <text evidence="4">Belongs to the HPF/YfiA ribosome-associated protein family. Long HPF subfamily.</text>
</comment>
<accession>A0ABU5E651</accession>
<dbReference type="Pfam" id="PF16321">
    <property type="entry name" value="Ribosom_S30AE_C"/>
    <property type="match status" value="1"/>
</dbReference>
<dbReference type="NCBIfam" id="TIGR00741">
    <property type="entry name" value="yfiA"/>
    <property type="match status" value="1"/>
</dbReference>
<evidence type="ECO:0000256" key="4">
    <source>
        <dbReference type="HAMAP-Rule" id="MF_00839"/>
    </source>
</evidence>
<protein>
    <recommendedName>
        <fullName evidence="3 4">Ribosome hibernation promoting factor</fullName>
        <shortName evidence="4">HPF</shortName>
    </recommendedName>
</protein>
<organism evidence="6 7">
    <name type="scientific">Dongia soli</name>
    <dbReference type="NCBI Taxonomy" id="600628"/>
    <lineage>
        <taxon>Bacteria</taxon>
        <taxon>Pseudomonadati</taxon>
        <taxon>Pseudomonadota</taxon>
        <taxon>Alphaproteobacteria</taxon>
        <taxon>Rhodospirillales</taxon>
        <taxon>Dongiaceae</taxon>
        <taxon>Dongia</taxon>
    </lineage>
</organism>
<proteinExistence type="inferred from homology"/>
<dbReference type="InterPro" id="IPR050574">
    <property type="entry name" value="HPF/YfiA_ribosome-assoc"/>
</dbReference>
<dbReference type="InterPro" id="IPR032528">
    <property type="entry name" value="Ribosom_S30AE_C"/>
</dbReference>
<keyword evidence="4" id="KW-0963">Cytoplasm</keyword>
<evidence type="ECO:0000256" key="1">
    <source>
        <dbReference type="ARBA" id="ARBA00022845"/>
    </source>
</evidence>
<reference evidence="6 7" key="1">
    <citation type="journal article" date="2016" name="Antonie Van Leeuwenhoek">
        <title>Dongia soli sp. nov., isolated from soil from Dokdo, Korea.</title>
        <authorList>
            <person name="Kim D.U."/>
            <person name="Lee H."/>
            <person name="Kim H."/>
            <person name="Kim S.G."/>
            <person name="Ka J.O."/>
        </authorList>
    </citation>
    <scope>NUCLEOTIDE SEQUENCE [LARGE SCALE GENOMIC DNA]</scope>
    <source>
        <strain evidence="6 7">D78</strain>
    </source>
</reference>
<evidence type="ECO:0000256" key="3">
    <source>
        <dbReference type="ARBA" id="ARBA00041148"/>
    </source>
</evidence>
<comment type="subcellular location">
    <subcellularLocation>
        <location evidence="4">Cytoplasm</location>
    </subcellularLocation>
</comment>
<keyword evidence="7" id="KW-1185">Reference proteome</keyword>
<dbReference type="CDD" id="cd00552">
    <property type="entry name" value="RaiA"/>
    <property type="match status" value="1"/>
</dbReference>
<dbReference type="PANTHER" id="PTHR33231">
    <property type="entry name" value="30S RIBOSOMAL PROTEIN"/>
    <property type="match status" value="1"/>
</dbReference>
<dbReference type="HAMAP" id="MF_00839">
    <property type="entry name" value="HPF"/>
    <property type="match status" value="1"/>
</dbReference>
<dbReference type="SUPFAM" id="SSF69754">
    <property type="entry name" value="Ribosome binding protein Y (YfiA homologue)"/>
    <property type="match status" value="1"/>
</dbReference>
<evidence type="ECO:0000313" key="7">
    <source>
        <dbReference type="Proteomes" id="UP001279642"/>
    </source>
</evidence>
<dbReference type="InterPro" id="IPR038416">
    <property type="entry name" value="Ribosom_S30AE_C_sf"/>
</dbReference>
<dbReference type="RefSeq" id="WP_320506822.1">
    <property type="nucleotide sequence ID" value="NZ_JAXCLW010000001.1"/>
</dbReference>
<comment type="subunit">
    <text evidence="2">Associates exclusively with 100S ribosomes, which are dimers of 70S ribosomes.</text>
</comment>
<evidence type="ECO:0000256" key="2">
    <source>
        <dbReference type="ARBA" id="ARBA00038695"/>
    </source>
</evidence>
<dbReference type="Proteomes" id="UP001279642">
    <property type="component" value="Unassembled WGS sequence"/>
</dbReference>
<comment type="caution">
    <text evidence="6">The sequence shown here is derived from an EMBL/GenBank/DDBJ whole genome shotgun (WGS) entry which is preliminary data.</text>
</comment>
<dbReference type="InterPro" id="IPR003489">
    <property type="entry name" value="RHF/RaiA"/>
</dbReference>
<feature type="domain" description="Sigma 54 modulation/S30EA ribosomal protein C-terminal" evidence="5">
    <location>
        <begin position="129"/>
        <end position="183"/>
    </location>
</feature>
<dbReference type="Gene3D" id="3.30.505.50">
    <property type="entry name" value="Sigma 54 modulation/S30EA ribosomal protein, C-terminal domain"/>
    <property type="match status" value="1"/>
</dbReference>
<gene>
    <name evidence="6" type="primary">raiA</name>
    <name evidence="4" type="synonym">hpf</name>
    <name evidence="6" type="ORF">SMD27_02875</name>
</gene>
<name>A0ABU5E651_9PROT</name>
<dbReference type="Pfam" id="PF02482">
    <property type="entry name" value="Ribosomal_S30AE"/>
    <property type="match status" value="1"/>
</dbReference>
<dbReference type="PANTHER" id="PTHR33231:SF1">
    <property type="entry name" value="30S RIBOSOMAL PROTEIN"/>
    <property type="match status" value="1"/>
</dbReference>
<dbReference type="InterPro" id="IPR034694">
    <property type="entry name" value="HPF_long/plastid"/>
</dbReference>
<comment type="function">
    <text evidence="4">Required for dimerization of active 70S ribosomes into 100S ribosomes in stationary phase; 100S ribosomes are translationally inactive and sometimes present during exponential growth.</text>
</comment>
<dbReference type="Gene3D" id="3.30.160.100">
    <property type="entry name" value="Ribosome hibernation promotion factor-like"/>
    <property type="match status" value="1"/>
</dbReference>
<evidence type="ECO:0000259" key="5">
    <source>
        <dbReference type="Pfam" id="PF16321"/>
    </source>
</evidence>